<sequence length="248" mass="27046">MTGTLYGVGAGPGDPELISVKGLRLLQSSPVVAFPAGLGGKQGVAQQIVAQWLRPDQVQLALDFPYVQEEATLRQAWETAAAQVWNYLQQGDDVVFVSEGDVSFYSTFTYLAQTVMQQHPEAQVETIPGICSPMAAAAALGLPLTVRAERLVVLPALYTVADLETALDTADVLVLMKVSSVYEQVWPVLERRGLLQHSYVVERASQPTQVIHADLRDRPSLKLPYFSLLLVKCGTDQQLPTPTLTSLR</sequence>
<dbReference type="Pfam" id="PF00590">
    <property type="entry name" value="TP_methylase"/>
    <property type="match status" value="1"/>
</dbReference>
<dbReference type="InterPro" id="IPR014777">
    <property type="entry name" value="4pyrrole_Mease_sub1"/>
</dbReference>
<dbReference type="PANTHER" id="PTHR43467:SF2">
    <property type="entry name" value="COBALT-PRECORRIN-2 C(20)-METHYLTRANSFERASE"/>
    <property type="match status" value="1"/>
</dbReference>
<evidence type="ECO:0000256" key="5">
    <source>
        <dbReference type="ARBA" id="ARBA00022679"/>
    </source>
</evidence>
<dbReference type="NCBIfam" id="NF004614">
    <property type="entry name" value="PRK05948.1"/>
    <property type="match status" value="1"/>
</dbReference>
<feature type="domain" description="Tetrapyrrole methylase" evidence="8">
    <location>
        <begin position="4"/>
        <end position="212"/>
    </location>
</feature>
<dbReference type="PANTHER" id="PTHR43467">
    <property type="entry name" value="COBALT-PRECORRIN-2 C(20)-METHYLTRANSFERASE"/>
    <property type="match status" value="1"/>
</dbReference>
<evidence type="ECO:0000256" key="6">
    <source>
        <dbReference type="ARBA" id="ARBA00022691"/>
    </source>
</evidence>
<dbReference type="InterPro" id="IPR035996">
    <property type="entry name" value="4pyrrol_Methylase_sf"/>
</dbReference>
<keyword evidence="5 9" id="KW-0808">Transferase</keyword>
<proteinExistence type="inferred from homology"/>
<dbReference type="KEGG" id="theu:HPC62_10360"/>
<dbReference type="AlphaFoldDB" id="A0A6M8BE18"/>
<keyword evidence="3" id="KW-0169">Cobalamin biosynthesis</keyword>
<accession>A0A6M8BE18</accession>
<evidence type="ECO:0000313" key="9">
    <source>
        <dbReference type="EMBL" id="QKD82530.1"/>
    </source>
</evidence>
<dbReference type="UniPathway" id="UPA00148"/>
<keyword evidence="6" id="KW-0949">S-adenosyl-L-methionine</keyword>
<dbReference type="Gene3D" id="3.30.950.10">
    <property type="entry name" value="Methyltransferase, Cobalt-precorrin-4 Transmethylase, Domain 2"/>
    <property type="match status" value="1"/>
</dbReference>
<dbReference type="SUPFAM" id="SSF53790">
    <property type="entry name" value="Tetrapyrrole methylase"/>
    <property type="match status" value="1"/>
</dbReference>
<keyword evidence="10" id="KW-1185">Reference proteome</keyword>
<dbReference type="Proteomes" id="UP000505210">
    <property type="component" value="Chromosome"/>
</dbReference>
<dbReference type="Gene3D" id="3.40.1010.10">
    <property type="entry name" value="Cobalt-precorrin-4 Transmethylase, Domain 1"/>
    <property type="match status" value="1"/>
</dbReference>
<dbReference type="GO" id="GO:0030788">
    <property type="term" value="F:precorrin-2 C20-methyltransferase activity"/>
    <property type="evidence" value="ECO:0007669"/>
    <property type="project" value="UniProtKB-EC"/>
</dbReference>
<evidence type="ECO:0000259" key="8">
    <source>
        <dbReference type="Pfam" id="PF00590"/>
    </source>
</evidence>
<evidence type="ECO:0000256" key="3">
    <source>
        <dbReference type="ARBA" id="ARBA00022573"/>
    </source>
</evidence>
<dbReference type="InterPro" id="IPR000878">
    <property type="entry name" value="4pyrrol_Mease"/>
</dbReference>
<dbReference type="EC" id="2.1.1.130" evidence="9"/>
<evidence type="ECO:0000256" key="4">
    <source>
        <dbReference type="ARBA" id="ARBA00022603"/>
    </source>
</evidence>
<dbReference type="PIRSF" id="PIRSF036427">
    <property type="entry name" value="Precrrn-2_mtase"/>
    <property type="match status" value="1"/>
</dbReference>
<evidence type="ECO:0000313" key="10">
    <source>
        <dbReference type="Proteomes" id="UP000505210"/>
    </source>
</evidence>
<dbReference type="RefSeq" id="WP_172355405.1">
    <property type="nucleotide sequence ID" value="NZ_CP053661.1"/>
</dbReference>
<keyword evidence="4 9" id="KW-0489">Methyltransferase</keyword>
<comment type="similarity">
    <text evidence="2 7">Belongs to the precorrin methyltransferase family.</text>
</comment>
<dbReference type="InterPro" id="IPR012382">
    <property type="entry name" value="CobI/CbiL"/>
</dbReference>
<dbReference type="InterPro" id="IPR014776">
    <property type="entry name" value="4pyrrole_Mease_sub2"/>
</dbReference>
<comment type="pathway">
    <text evidence="1">Cofactor biosynthesis; adenosylcobalamin biosynthesis.</text>
</comment>
<evidence type="ECO:0000256" key="7">
    <source>
        <dbReference type="PIRNR" id="PIRNR036427"/>
    </source>
</evidence>
<protein>
    <submittedName>
        <fullName evidence="9">Precorrin-2 C(20)-methyltransferase</fullName>
        <ecNumber evidence="9">2.1.1.130</ecNumber>
    </submittedName>
</protein>
<dbReference type="GO" id="GO:0009236">
    <property type="term" value="P:cobalamin biosynthetic process"/>
    <property type="evidence" value="ECO:0007669"/>
    <property type="project" value="UniProtKB-UniRule"/>
</dbReference>
<dbReference type="CDD" id="cd11645">
    <property type="entry name" value="Precorrin_2_C20_MT"/>
    <property type="match status" value="1"/>
</dbReference>
<evidence type="ECO:0000256" key="1">
    <source>
        <dbReference type="ARBA" id="ARBA00004953"/>
    </source>
</evidence>
<reference evidence="9 10" key="1">
    <citation type="submission" date="2020-05" db="EMBL/GenBank/DDBJ databases">
        <title>Complete genome sequence of of a novel Thermoleptolyngbya strain isolated from hot springs of Ganzi, Sichuan China.</title>
        <authorList>
            <person name="Tang J."/>
            <person name="Daroch M."/>
            <person name="Li L."/>
            <person name="Waleron K."/>
            <person name="Waleron M."/>
            <person name="Waleron M."/>
        </authorList>
    </citation>
    <scope>NUCLEOTIDE SEQUENCE [LARGE SCALE GENOMIC DNA]</scope>
    <source>
        <strain evidence="9 10">PKUAC-SCTA183</strain>
    </source>
</reference>
<organism evidence="9 10">
    <name type="scientific">Thermoleptolyngbya sichuanensis A183</name>
    <dbReference type="NCBI Taxonomy" id="2737172"/>
    <lineage>
        <taxon>Bacteria</taxon>
        <taxon>Bacillati</taxon>
        <taxon>Cyanobacteriota</taxon>
        <taxon>Cyanophyceae</taxon>
        <taxon>Oculatellales</taxon>
        <taxon>Oculatellaceae</taxon>
        <taxon>Thermoleptolyngbya</taxon>
        <taxon>Thermoleptolyngbya sichuanensis</taxon>
    </lineage>
</organism>
<dbReference type="NCBIfam" id="TIGR01467">
    <property type="entry name" value="cobI_cbiL"/>
    <property type="match status" value="1"/>
</dbReference>
<evidence type="ECO:0000256" key="2">
    <source>
        <dbReference type="ARBA" id="ARBA00005879"/>
    </source>
</evidence>
<name>A0A6M8BE18_9CYAN</name>
<gene>
    <name evidence="9" type="ORF">HPC62_10360</name>
</gene>
<dbReference type="InterPro" id="IPR006364">
    <property type="entry name" value="CobI/CbiL/CobIJ_dom"/>
</dbReference>
<dbReference type="GO" id="GO:0032259">
    <property type="term" value="P:methylation"/>
    <property type="evidence" value="ECO:0007669"/>
    <property type="project" value="UniProtKB-KW"/>
</dbReference>
<dbReference type="EMBL" id="CP053661">
    <property type="protein sequence ID" value="QKD82530.1"/>
    <property type="molecule type" value="Genomic_DNA"/>
</dbReference>